<feature type="non-terminal residue" evidence="1">
    <location>
        <position position="115"/>
    </location>
</feature>
<gene>
    <name evidence="1" type="ORF">ACFQ1S_06305</name>
</gene>
<keyword evidence="2" id="KW-1185">Reference proteome</keyword>
<evidence type="ECO:0008006" key="3">
    <source>
        <dbReference type="Google" id="ProtNLM"/>
    </source>
</evidence>
<evidence type="ECO:0000313" key="2">
    <source>
        <dbReference type="Proteomes" id="UP001597045"/>
    </source>
</evidence>
<comment type="caution">
    <text evidence="1">The sequence shown here is derived from an EMBL/GenBank/DDBJ whole genome shotgun (WGS) entry which is preliminary data.</text>
</comment>
<dbReference type="EMBL" id="JBHTIS010000239">
    <property type="protein sequence ID" value="MFD1045229.1"/>
    <property type="molecule type" value="Genomic_DNA"/>
</dbReference>
<sequence>MSVRLIYRLVGQGLSWLALLARSSASKDAEILALRHEVAVLRRTNPKPRLSWPDRAVLAALARMLPKALRVHRIVTPGTLLRWHRRLIAARWRQPKPPGRPPIGDELVALIARLA</sequence>
<evidence type="ECO:0000313" key="1">
    <source>
        <dbReference type="EMBL" id="MFD1045229.1"/>
    </source>
</evidence>
<protein>
    <recommendedName>
        <fullName evidence="3">Integrase</fullName>
    </recommendedName>
</protein>
<organism evidence="1 2">
    <name type="scientific">Kibdelosporangium lantanae</name>
    <dbReference type="NCBI Taxonomy" id="1497396"/>
    <lineage>
        <taxon>Bacteria</taxon>
        <taxon>Bacillati</taxon>
        <taxon>Actinomycetota</taxon>
        <taxon>Actinomycetes</taxon>
        <taxon>Pseudonocardiales</taxon>
        <taxon>Pseudonocardiaceae</taxon>
        <taxon>Kibdelosporangium</taxon>
    </lineage>
</organism>
<reference evidence="2" key="1">
    <citation type="journal article" date="2019" name="Int. J. Syst. Evol. Microbiol.">
        <title>The Global Catalogue of Microorganisms (GCM) 10K type strain sequencing project: providing services to taxonomists for standard genome sequencing and annotation.</title>
        <authorList>
            <consortium name="The Broad Institute Genomics Platform"/>
            <consortium name="The Broad Institute Genome Sequencing Center for Infectious Disease"/>
            <person name="Wu L."/>
            <person name="Ma J."/>
        </authorList>
    </citation>
    <scope>NUCLEOTIDE SEQUENCE [LARGE SCALE GENOMIC DNA]</scope>
    <source>
        <strain evidence="2">JCM 31486</strain>
    </source>
</reference>
<dbReference type="Proteomes" id="UP001597045">
    <property type="component" value="Unassembled WGS sequence"/>
</dbReference>
<name>A0ABW3M6J2_9PSEU</name>
<accession>A0ABW3M6J2</accession>
<proteinExistence type="predicted"/>